<keyword evidence="5 8" id="KW-1133">Transmembrane helix</keyword>
<comment type="caution">
    <text evidence="9">The sequence shown here is derived from an EMBL/GenBank/DDBJ whole genome shotgun (WGS) entry which is preliminary data.</text>
</comment>
<evidence type="ECO:0000256" key="4">
    <source>
        <dbReference type="ARBA" id="ARBA00022692"/>
    </source>
</evidence>
<reference evidence="9 10" key="1">
    <citation type="submission" date="2019-02" db="EMBL/GenBank/DDBJ databases">
        <title>Sequencing the genomes of 1000 actinobacteria strains.</title>
        <authorList>
            <person name="Klenk H.-P."/>
        </authorList>
    </citation>
    <scope>NUCLEOTIDE SEQUENCE [LARGE SCALE GENOMIC DNA]</scope>
    <source>
        <strain evidence="9 10">DSM 45162</strain>
    </source>
</reference>
<feature type="region of interest" description="Disordered" evidence="7">
    <location>
        <begin position="245"/>
        <end position="267"/>
    </location>
</feature>
<evidence type="ECO:0000313" key="10">
    <source>
        <dbReference type="Proteomes" id="UP000292564"/>
    </source>
</evidence>
<sequence length="360" mass="37059">MSDNQPAEPQQPSNSPGSDDPTAPAPVSGDPWSAPSGDALAPYPAGGDPLSSRPDQPPQPPTFQPGFASLPQARPDQYPPTSKFPTVAGTPGAGYEPPPGQTPPGYGPPDYDPQGSGQPGYPPPGYDPQGPEQPGYPPPAYGQPGYGQAGPGQPGYGQPSYAQPGYPQPGYAQPGYGPPPPAPRRSNAPIIAVILAVTLLLCGGAVTASVLAVNRVADKAKDAVSNLPTDVPDVPDLPNVPTDLPTDLPTLPTDLPTDLPNLPGGNGKEITVEYEVTGDGRADILYTKKLGETPERESNVKLPWRKKVTMKGAALVSVTAIRGSTDSGTISCRATVDGEQVAQRTREGAFATASCTKVIL</sequence>
<dbReference type="Gene3D" id="2.60.40.2880">
    <property type="entry name" value="MmpS1-5, C-terminal soluble domain"/>
    <property type="match status" value="1"/>
</dbReference>
<dbReference type="OrthoDB" id="3406002at2"/>
<feature type="compositionally biased region" description="Pro residues" evidence="7">
    <location>
        <begin position="96"/>
        <end position="111"/>
    </location>
</feature>
<keyword evidence="4 8" id="KW-0812">Transmembrane</keyword>
<evidence type="ECO:0000256" key="6">
    <source>
        <dbReference type="ARBA" id="ARBA00023136"/>
    </source>
</evidence>
<feature type="compositionally biased region" description="Low complexity" evidence="7">
    <location>
        <begin position="245"/>
        <end position="263"/>
    </location>
</feature>
<feature type="transmembrane region" description="Helical" evidence="8">
    <location>
        <begin position="190"/>
        <end position="213"/>
    </location>
</feature>
<feature type="compositionally biased region" description="Gly residues" evidence="7">
    <location>
        <begin position="144"/>
        <end position="155"/>
    </location>
</feature>
<proteinExistence type="inferred from homology"/>
<dbReference type="Pfam" id="PF05423">
    <property type="entry name" value="Mycobact_memb"/>
    <property type="match status" value="1"/>
</dbReference>
<evidence type="ECO:0000256" key="1">
    <source>
        <dbReference type="ARBA" id="ARBA00004236"/>
    </source>
</evidence>
<dbReference type="GO" id="GO:0005886">
    <property type="term" value="C:plasma membrane"/>
    <property type="evidence" value="ECO:0007669"/>
    <property type="project" value="UniProtKB-SubCell"/>
</dbReference>
<dbReference type="EMBL" id="SHKY01000001">
    <property type="protein sequence ID" value="RZU51999.1"/>
    <property type="molecule type" value="Genomic_DNA"/>
</dbReference>
<feature type="compositionally biased region" description="Low complexity" evidence="7">
    <location>
        <begin position="156"/>
        <end position="175"/>
    </location>
</feature>
<protein>
    <submittedName>
        <fullName evidence="9">MmpS family membrane protein</fullName>
    </submittedName>
</protein>
<dbReference type="Proteomes" id="UP000292564">
    <property type="component" value="Unassembled WGS sequence"/>
</dbReference>
<keyword evidence="3" id="KW-1003">Cell membrane</keyword>
<keyword evidence="10" id="KW-1185">Reference proteome</keyword>
<gene>
    <name evidence="9" type="ORF">EV385_3840</name>
</gene>
<organism evidence="9 10">
    <name type="scientific">Krasilnikovia cinnamomea</name>
    <dbReference type="NCBI Taxonomy" id="349313"/>
    <lineage>
        <taxon>Bacteria</taxon>
        <taxon>Bacillati</taxon>
        <taxon>Actinomycetota</taxon>
        <taxon>Actinomycetes</taxon>
        <taxon>Micromonosporales</taxon>
        <taxon>Micromonosporaceae</taxon>
        <taxon>Krasilnikovia</taxon>
    </lineage>
</organism>
<dbReference type="AlphaFoldDB" id="A0A4Q7ZNX6"/>
<evidence type="ECO:0000256" key="2">
    <source>
        <dbReference type="ARBA" id="ARBA00007531"/>
    </source>
</evidence>
<dbReference type="RefSeq" id="WP_130510678.1">
    <property type="nucleotide sequence ID" value="NZ_SHKY01000001.1"/>
</dbReference>
<keyword evidence="6 8" id="KW-0472">Membrane</keyword>
<evidence type="ECO:0000256" key="8">
    <source>
        <dbReference type="SAM" id="Phobius"/>
    </source>
</evidence>
<evidence type="ECO:0000313" key="9">
    <source>
        <dbReference type="EMBL" id="RZU51999.1"/>
    </source>
</evidence>
<name>A0A4Q7ZNX6_9ACTN</name>
<dbReference type="InterPro" id="IPR008693">
    <property type="entry name" value="MmpS"/>
</dbReference>
<evidence type="ECO:0000256" key="3">
    <source>
        <dbReference type="ARBA" id="ARBA00022475"/>
    </source>
</evidence>
<feature type="compositionally biased region" description="Polar residues" evidence="7">
    <location>
        <begin position="1"/>
        <end position="17"/>
    </location>
</feature>
<dbReference type="InterPro" id="IPR038468">
    <property type="entry name" value="MmpS_C"/>
</dbReference>
<comment type="subcellular location">
    <subcellularLocation>
        <location evidence="1">Cell membrane</location>
    </subcellularLocation>
</comment>
<accession>A0A4Q7ZNX6</accession>
<evidence type="ECO:0000256" key="5">
    <source>
        <dbReference type="ARBA" id="ARBA00022989"/>
    </source>
</evidence>
<evidence type="ECO:0000256" key="7">
    <source>
        <dbReference type="SAM" id="MobiDB-lite"/>
    </source>
</evidence>
<comment type="similarity">
    <text evidence="2">Belongs to the MmpS family.</text>
</comment>
<feature type="region of interest" description="Disordered" evidence="7">
    <location>
        <begin position="1"/>
        <end position="183"/>
    </location>
</feature>